<organism evidence="2">
    <name type="scientific">marine metagenome</name>
    <dbReference type="NCBI Taxonomy" id="408172"/>
    <lineage>
        <taxon>unclassified sequences</taxon>
        <taxon>metagenomes</taxon>
        <taxon>ecological metagenomes</taxon>
    </lineage>
</organism>
<reference evidence="2" key="1">
    <citation type="submission" date="2018-05" db="EMBL/GenBank/DDBJ databases">
        <authorList>
            <person name="Lanie J.A."/>
            <person name="Ng W.-L."/>
            <person name="Kazmierczak K.M."/>
            <person name="Andrzejewski T.M."/>
            <person name="Davidsen T.M."/>
            <person name="Wayne K.J."/>
            <person name="Tettelin H."/>
            <person name="Glass J.I."/>
            <person name="Rusch D."/>
            <person name="Podicherti R."/>
            <person name="Tsui H.-C.T."/>
            <person name="Winkler M.E."/>
        </authorList>
    </citation>
    <scope>NUCLEOTIDE SEQUENCE</scope>
</reference>
<protein>
    <submittedName>
        <fullName evidence="2">Uncharacterized protein</fullName>
    </submittedName>
</protein>
<proteinExistence type="predicted"/>
<name>A0A382EAC1_9ZZZZ</name>
<dbReference type="EMBL" id="UINC01043206">
    <property type="protein sequence ID" value="SVB46923.1"/>
    <property type="molecule type" value="Genomic_DNA"/>
</dbReference>
<sequence>MAIGETELWFTSIALFRTRGVHRLFLKRLAHNDNEKNQIYLGPSLDGLAGTLGAQMSWGSSSESTEKRSSTSGKPKSVAHLDWVWIGDGPDDRAPATKLIHYFQYPEVRLSGFLTGCRRPPDALRRRRLGEYGDRFLLFGSNGSTTFGMAIAAPA</sequence>
<gene>
    <name evidence="2" type="ORF">METZ01_LOCUS199777</name>
</gene>
<dbReference type="AlphaFoldDB" id="A0A382EAC1"/>
<evidence type="ECO:0000313" key="2">
    <source>
        <dbReference type="EMBL" id="SVB46923.1"/>
    </source>
</evidence>
<evidence type="ECO:0000256" key="1">
    <source>
        <dbReference type="SAM" id="MobiDB-lite"/>
    </source>
</evidence>
<feature type="non-terminal residue" evidence="2">
    <location>
        <position position="155"/>
    </location>
</feature>
<feature type="region of interest" description="Disordered" evidence="1">
    <location>
        <begin position="56"/>
        <end position="75"/>
    </location>
</feature>
<accession>A0A382EAC1</accession>